<evidence type="ECO:0000256" key="1">
    <source>
        <dbReference type="SAM" id="MobiDB-lite"/>
    </source>
</evidence>
<gene>
    <name evidence="2" type="ORF">NMY3_00275</name>
</gene>
<proteinExistence type="predicted"/>
<dbReference type="EMBL" id="CP012850">
    <property type="protein sequence ID" value="ALI34489.1"/>
    <property type="molecule type" value="Genomic_DNA"/>
</dbReference>
<evidence type="ECO:0000313" key="2">
    <source>
        <dbReference type="EMBL" id="ALI34489.1"/>
    </source>
</evidence>
<name>A0A654LVU3_9ARCH</name>
<accession>A0A654LVU3</accession>
<sequence>MILTFSTGLVSVNLPVTANAQNNALSQRGNGNSDQQTEQLQSSEQNSQVGSGYSSILSGNNVFCRNISQNEIMDYQIGSCFNDNDDPVSTISDLHYTFNIQSTVSPSCLEVTLLCNTNLGFVGMIPMTQETHPIIVNQQIAYDEDMRTTFYLPGYIAENIRSGDYLFTIHIFYNKSVSVAGQSFETTVKGTGPPNLLLKCNEFQSGTNPGLVDCTGQSKEGLLERDFDVDILFETKPI</sequence>
<feature type="region of interest" description="Disordered" evidence="1">
    <location>
        <begin position="26"/>
        <end position="52"/>
    </location>
</feature>
<evidence type="ECO:0000313" key="3">
    <source>
        <dbReference type="Proteomes" id="UP000058925"/>
    </source>
</evidence>
<dbReference type="AlphaFoldDB" id="A0A654LVU3"/>
<reference evidence="3" key="1">
    <citation type="submission" date="2015-10" db="EMBL/GenBank/DDBJ databases">
        <title>Niche specialization of a soil ammonia-oxidizing archaeon, Candidatus Nitrosocosmicus oleophilus.</title>
        <authorList>
            <person name="Jung M.-Y."/>
            <person name="Rhee S.-K."/>
        </authorList>
    </citation>
    <scope>NUCLEOTIDE SEQUENCE [LARGE SCALE GENOMIC DNA]</scope>
    <source>
        <strain evidence="3">MY3</strain>
    </source>
</reference>
<dbReference type="KEGG" id="taa:NMY3_00275"/>
<protein>
    <submittedName>
        <fullName evidence="2">Uncharacterized protein</fullName>
    </submittedName>
</protein>
<keyword evidence="3" id="KW-1185">Reference proteome</keyword>
<dbReference type="Proteomes" id="UP000058925">
    <property type="component" value="Chromosome"/>
</dbReference>
<organism evidence="2 3">
    <name type="scientific">Candidatus Nitrosocosmicus oleophilus</name>
    <dbReference type="NCBI Taxonomy" id="1353260"/>
    <lineage>
        <taxon>Archaea</taxon>
        <taxon>Nitrososphaerota</taxon>
        <taxon>Nitrososphaeria</taxon>
        <taxon>Nitrososphaerales</taxon>
        <taxon>Nitrososphaeraceae</taxon>
        <taxon>Candidatus Nitrosocosmicus</taxon>
    </lineage>
</organism>